<evidence type="ECO:0000259" key="8">
    <source>
        <dbReference type="PROSITE" id="PS50850"/>
    </source>
</evidence>
<feature type="domain" description="Major facilitator superfamily (MFS) profile" evidence="8">
    <location>
        <begin position="9"/>
        <end position="393"/>
    </location>
</feature>
<dbReference type="HOGENOM" id="CLU_045105_0_1_9"/>
<dbReference type="GeneID" id="55473251"/>
<evidence type="ECO:0000256" key="1">
    <source>
        <dbReference type="ARBA" id="ARBA00004651"/>
    </source>
</evidence>
<keyword evidence="3" id="KW-0813">Transport</keyword>
<dbReference type="AlphaFoldDB" id="U5MMG3"/>
<accession>U5MMG3</accession>
<dbReference type="InterPro" id="IPR005829">
    <property type="entry name" value="Sugar_transporter_CS"/>
</dbReference>
<feature type="transmembrane region" description="Helical" evidence="7">
    <location>
        <begin position="339"/>
        <end position="360"/>
    </location>
</feature>
<evidence type="ECO:0000256" key="7">
    <source>
        <dbReference type="SAM" id="Phobius"/>
    </source>
</evidence>
<evidence type="ECO:0000256" key="5">
    <source>
        <dbReference type="ARBA" id="ARBA00022989"/>
    </source>
</evidence>
<dbReference type="PANTHER" id="PTHR23514:SF3">
    <property type="entry name" value="BYPASS OF STOP CODON PROTEIN 6"/>
    <property type="match status" value="1"/>
</dbReference>
<gene>
    <name evidence="9" type="primary">ydiM2</name>
    <name evidence="9" type="ORF">CLSA_c07050</name>
</gene>
<comment type="subcellular location">
    <subcellularLocation>
        <location evidence="1">Cell membrane</location>
        <topology evidence="1">Multi-pass membrane protein</topology>
    </subcellularLocation>
</comment>
<feature type="transmembrane region" description="Helical" evidence="7">
    <location>
        <begin position="75"/>
        <end position="92"/>
    </location>
</feature>
<dbReference type="InterPro" id="IPR020846">
    <property type="entry name" value="MFS_dom"/>
</dbReference>
<feature type="transmembrane region" description="Helical" evidence="7">
    <location>
        <begin position="98"/>
        <end position="122"/>
    </location>
</feature>
<sequence length="395" mass="42564">MRNNKYFPTALGLYINYFIHGMGVIILSQNMNYLIEQLHTNKAGVAYVISALGIGRFIVLYISGALSDKFGRKPFVILGIITYILFFAGILVSPNVTVAFIFGILAGMANSFLDSGTIPALMECFPEAGSSANVFNKAFISAGQFLLPMGVSIIVSKNLWYGYSFVFCIIVLVINAIYLFTRPFPAINADKKEEVAATEEVSDKKSKFWIEGIALIVIGFTSTATFMVINTWIPSYGREVAGMVQAESLKLVSYYSIGSILAVIVTSILVKSLIKPVRVVFIYPLISLIMLIILYVSPTPTICLISAFVIGFAAAGGVLQLALTAMADIFPSSKGKITGMVYSASSIASFTVPAVTGAISSNVSNVILFNIIVTGLGVVLAIVVNFRYNVLTKAN</sequence>
<dbReference type="PATRIC" id="fig|1345695.10.peg.111"/>
<evidence type="ECO:0000313" key="10">
    <source>
        <dbReference type="Proteomes" id="UP000017118"/>
    </source>
</evidence>
<dbReference type="SUPFAM" id="SSF103473">
    <property type="entry name" value="MFS general substrate transporter"/>
    <property type="match status" value="1"/>
</dbReference>
<feature type="transmembrane region" description="Helical" evidence="7">
    <location>
        <begin position="253"/>
        <end position="270"/>
    </location>
</feature>
<dbReference type="OrthoDB" id="7066727at2"/>
<feature type="transmembrane region" description="Helical" evidence="7">
    <location>
        <begin position="366"/>
        <end position="386"/>
    </location>
</feature>
<feature type="transmembrane region" description="Helical" evidence="7">
    <location>
        <begin position="304"/>
        <end position="327"/>
    </location>
</feature>
<dbReference type="InterPro" id="IPR036259">
    <property type="entry name" value="MFS_trans_sf"/>
</dbReference>
<evidence type="ECO:0000256" key="6">
    <source>
        <dbReference type="ARBA" id="ARBA00023136"/>
    </source>
</evidence>
<dbReference type="InterPro" id="IPR011701">
    <property type="entry name" value="MFS"/>
</dbReference>
<dbReference type="PANTHER" id="PTHR23514">
    <property type="entry name" value="BYPASS OF STOP CODON PROTEIN 6"/>
    <property type="match status" value="1"/>
</dbReference>
<dbReference type="GO" id="GO:0022857">
    <property type="term" value="F:transmembrane transporter activity"/>
    <property type="evidence" value="ECO:0007669"/>
    <property type="project" value="InterPro"/>
</dbReference>
<dbReference type="Pfam" id="PF07690">
    <property type="entry name" value="MFS_1"/>
    <property type="match status" value="1"/>
</dbReference>
<dbReference type="Gene3D" id="1.20.1250.20">
    <property type="entry name" value="MFS general substrate transporter like domains"/>
    <property type="match status" value="2"/>
</dbReference>
<dbReference type="PROSITE" id="PS50850">
    <property type="entry name" value="MFS"/>
    <property type="match status" value="1"/>
</dbReference>
<evidence type="ECO:0000256" key="3">
    <source>
        <dbReference type="ARBA" id="ARBA00022448"/>
    </source>
</evidence>
<evidence type="ECO:0000256" key="4">
    <source>
        <dbReference type="ARBA" id="ARBA00022692"/>
    </source>
</evidence>
<dbReference type="GO" id="GO:0005886">
    <property type="term" value="C:plasma membrane"/>
    <property type="evidence" value="ECO:0007669"/>
    <property type="project" value="UniProtKB-SubCell"/>
</dbReference>
<feature type="transmembrane region" description="Helical" evidence="7">
    <location>
        <begin position="12"/>
        <end position="31"/>
    </location>
</feature>
<feature type="transmembrane region" description="Helical" evidence="7">
    <location>
        <begin position="212"/>
        <end position="233"/>
    </location>
</feature>
<evidence type="ECO:0000256" key="2">
    <source>
        <dbReference type="ARBA" id="ARBA00008335"/>
    </source>
</evidence>
<keyword evidence="5 7" id="KW-1133">Transmembrane helix</keyword>
<comment type="similarity">
    <text evidence="2">Belongs to the major facilitator superfamily.</text>
</comment>
<keyword evidence="10" id="KW-1185">Reference proteome</keyword>
<protein>
    <submittedName>
        <fullName evidence="9">Inner membrane transport protein YdiM</fullName>
    </submittedName>
</protein>
<dbReference type="eggNOG" id="COG2271">
    <property type="taxonomic scope" value="Bacteria"/>
</dbReference>
<feature type="transmembrane region" description="Helical" evidence="7">
    <location>
        <begin position="160"/>
        <end position="181"/>
    </location>
</feature>
<feature type="transmembrane region" description="Helical" evidence="7">
    <location>
        <begin position="277"/>
        <end position="298"/>
    </location>
</feature>
<proteinExistence type="inferred from homology"/>
<reference evidence="9 10" key="1">
    <citation type="journal article" date="2013" name="Genome Announc.">
        <title>Complete Genome Sequence of the Solvent Producer Clostridium saccharobutylicum NCP262 (DSM 13864).</title>
        <authorList>
            <person name="Poehlein A."/>
            <person name="Hartwich K."/>
            <person name="Krabben P."/>
            <person name="Ehrenreich A."/>
            <person name="Liebl W."/>
            <person name="Durre P."/>
            <person name="Gottschalk G."/>
            <person name="Daniel R."/>
        </authorList>
    </citation>
    <scope>NUCLEOTIDE SEQUENCE [LARGE SCALE GENOMIC DNA]</scope>
    <source>
        <strain evidence="9">DSM 13864</strain>
    </source>
</reference>
<feature type="transmembrane region" description="Helical" evidence="7">
    <location>
        <begin position="43"/>
        <end position="63"/>
    </location>
</feature>
<dbReference type="EMBL" id="CP006721">
    <property type="protein sequence ID" value="AGX41718.1"/>
    <property type="molecule type" value="Genomic_DNA"/>
</dbReference>
<keyword evidence="6 7" id="KW-0472">Membrane</keyword>
<dbReference type="KEGG" id="csb:CLSA_c07050"/>
<dbReference type="RefSeq" id="WP_022744005.1">
    <property type="nucleotide sequence ID" value="NC_022571.1"/>
</dbReference>
<organism evidence="9 10">
    <name type="scientific">Clostridium saccharobutylicum DSM 13864</name>
    <dbReference type="NCBI Taxonomy" id="1345695"/>
    <lineage>
        <taxon>Bacteria</taxon>
        <taxon>Bacillati</taxon>
        <taxon>Bacillota</taxon>
        <taxon>Clostridia</taxon>
        <taxon>Eubacteriales</taxon>
        <taxon>Clostridiaceae</taxon>
        <taxon>Clostridium</taxon>
    </lineage>
</organism>
<keyword evidence="4 7" id="KW-0812">Transmembrane</keyword>
<dbReference type="Proteomes" id="UP000017118">
    <property type="component" value="Chromosome"/>
</dbReference>
<evidence type="ECO:0000313" key="9">
    <source>
        <dbReference type="EMBL" id="AGX41718.1"/>
    </source>
</evidence>
<dbReference type="InterPro" id="IPR051788">
    <property type="entry name" value="MFS_Transporter"/>
</dbReference>
<dbReference type="PROSITE" id="PS00216">
    <property type="entry name" value="SUGAR_TRANSPORT_1"/>
    <property type="match status" value="1"/>
</dbReference>
<name>U5MMG3_CLOSA</name>